<keyword evidence="13" id="KW-1185">Reference proteome</keyword>
<dbReference type="GO" id="GO:0008270">
    <property type="term" value="F:zinc ion binding"/>
    <property type="evidence" value="ECO:0007669"/>
    <property type="project" value="InterPro"/>
</dbReference>
<evidence type="ECO:0000313" key="12">
    <source>
        <dbReference type="EMBL" id="TDR45067.1"/>
    </source>
</evidence>
<evidence type="ECO:0000256" key="10">
    <source>
        <dbReference type="ARBA" id="ARBA00023145"/>
    </source>
</evidence>
<keyword evidence="10" id="KW-0865">Zymogen</keyword>
<evidence type="ECO:0000256" key="5">
    <source>
        <dbReference type="ARBA" id="ARBA00022670"/>
    </source>
</evidence>
<keyword evidence="6" id="KW-0479">Metal-binding</keyword>
<comment type="similarity">
    <text evidence="3">Belongs to the peptidase M36 family.</text>
</comment>
<evidence type="ECO:0000256" key="9">
    <source>
        <dbReference type="ARBA" id="ARBA00023049"/>
    </source>
</evidence>
<keyword evidence="7" id="KW-0378">Hydrolase</keyword>
<keyword evidence="5" id="KW-0645">Protease</keyword>
<dbReference type="PANTHER" id="PTHR33478">
    <property type="entry name" value="EXTRACELLULAR METALLOPROTEINASE MEP"/>
    <property type="match status" value="1"/>
</dbReference>
<comment type="caution">
    <text evidence="12">The sequence shown here is derived from an EMBL/GenBank/DDBJ whole genome shotgun (WGS) entry which is preliminary data.</text>
</comment>
<evidence type="ECO:0000256" key="2">
    <source>
        <dbReference type="ARBA" id="ARBA00004613"/>
    </source>
</evidence>
<name>A0A4R6Z0L0_9GAMM</name>
<dbReference type="OrthoDB" id="9758603at2"/>
<protein>
    <submittedName>
        <fullName evidence="12">Fungalysin metallopeptidase (M36)</fullName>
    </submittedName>
</protein>
<comment type="subcellular location">
    <subcellularLocation>
        <location evidence="2">Secreted</location>
    </subcellularLocation>
</comment>
<evidence type="ECO:0000256" key="1">
    <source>
        <dbReference type="ARBA" id="ARBA00001947"/>
    </source>
</evidence>
<dbReference type="GO" id="GO:0004222">
    <property type="term" value="F:metalloendopeptidase activity"/>
    <property type="evidence" value="ECO:0007669"/>
    <property type="project" value="InterPro"/>
</dbReference>
<dbReference type="SUPFAM" id="SSF55486">
    <property type="entry name" value="Metalloproteases ('zincins'), catalytic domain"/>
    <property type="match status" value="1"/>
</dbReference>
<dbReference type="RefSeq" id="WP_133818568.1">
    <property type="nucleotide sequence ID" value="NZ_SNZH01000005.1"/>
</dbReference>
<dbReference type="GO" id="GO:0005615">
    <property type="term" value="C:extracellular space"/>
    <property type="evidence" value="ECO:0007669"/>
    <property type="project" value="InterPro"/>
</dbReference>
<evidence type="ECO:0000256" key="11">
    <source>
        <dbReference type="SAM" id="SignalP"/>
    </source>
</evidence>
<evidence type="ECO:0000313" key="13">
    <source>
        <dbReference type="Proteomes" id="UP000295293"/>
    </source>
</evidence>
<dbReference type="InterPro" id="IPR027268">
    <property type="entry name" value="Peptidase_M4/M1_CTD_sf"/>
</dbReference>
<gene>
    <name evidence="12" type="ORF">DFR29_105250</name>
</gene>
<keyword evidence="4" id="KW-0964">Secreted</keyword>
<dbReference type="PANTHER" id="PTHR33478:SF1">
    <property type="entry name" value="EXTRACELLULAR METALLOPROTEINASE MEP"/>
    <property type="match status" value="1"/>
</dbReference>
<dbReference type="Gene3D" id="1.10.390.10">
    <property type="entry name" value="Neutral Protease Domain 2"/>
    <property type="match status" value="1"/>
</dbReference>
<proteinExistence type="inferred from homology"/>
<dbReference type="AlphaFoldDB" id="A0A4R6Z0L0"/>
<evidence type="ECO:0000256" key="6">
    <source>
        <dbReference type="ARBA" id="ARBA00022723"/>
    </source>
</evidence>
<dbReference type="Pfam" id="PF02128">
    <property type="entry name" value="Peptidase_M36"/>
    <property type="match status" value="1"/>
</dbReference>
<comment type="cofactor">
    <cofactor evidence="1">
        <name>Zn(2+)</name>
        <dbReference type="ChEBI" id="CHEBI:29105"/>
    </cofactor>
</comment>
<evidence type="ECO:0000256" key="7">
    <source>
        <dbReference type="ARBA" id="ARBA00022801"/>
    </source>
</evidence>
<dbReference type="Proteomes" id="UP000295293">
    <property type="component" value="Unassembled WGS sequence"/>
</dbReference>
<evidence type="ECO:0000256" key="3">
    <source>
        <dbReference type="ARBA" id="ARBA00006006"/>
    </source>
</evidence>
<dbReference type="GO" id="GO:0006508">
    <property type="term" value="P:proteolysis"/>
    <property type="evidence" value="ECO:0007669"/>
    <property type="project" value="UniProtKB-KW"/>
</dbReference>
<dbReference type="Gene3D" id="3.10.170.10">
    <property type="match status" value="1"/>
</dbReference>
<keyword evidence="11" id="KW-0732">Signal</keyword>
<sequence>MNYASLWLVLATGFVAPAAIAAPPDQSEPLALQQSLQWLSPEAVAKQSVRFDANSPSQLLTTYRSKLALDDSQLVHSSSDASRVVQYRQEIAGIEVFGARLGILRDSTLQPRAVAASLAAKHAAATLPSFALDSSQALRHAFATLQLDAAVGVAAKTSSNDRYLRLPLSAGATFNPARPARIKPVWYPAGERLVAAYYAEFIGKQAGQQRPRAEALVISAEDGRILRRQSQIHDLEPFRYRVYGAADAHPYFDPYGFTSPHPTGVADGYKPTAWAPMNLLSLVKGPISRNDPWLADSATTTQGNNVDAFFNAEILVDGECYGEGWGPGFGAAEGDFRATLTGPRTFDYPYDAANSQNDFSQCLVDVPTSTIPTNDVALSAKIVQAFYVTNWLHDRFYDAGYDEAAGNAQADNYGRGGIAGDPLFVHAGYYSTFAYAPADGESGSLTLGTNPSTTSRRDTGAFDLGVIAHEWGHTMFGRLTLSAYYGQQGALNEGTADFIGLILTVREQDRYHQAGKPAFYGAYAVGAYMNLDYDFRGDDLPAAGTPGNPDNSYYHGIRRYPYAVDKQHNPLTFKHIAQDNLVPANSNPFDWKGRAMVNAEVHTAGEIWTTALWACARNVLAAAPSSQFDATHQRFLGWLVDGLKLFPVDATYTEARTALLTAIRADSEADYRRCRSGFADRGMGAGAVSPERYSFSLRGVKESFRDMERALDIVGMRLVETQGDGDGVLDRNESGQLKVSLRNTGFDTLDAITLVVPPIPGFYDLPQQIFIENIALAPEETRELSFDFRVRSNRALLSLPVQALAWDTRHPEAFAADSKTFDVNVDLRRDSFVDSAAHAATFAADWSHDFADYYACSVGVCLGAEGAQQAEIFDWKRQRHNGVWSYVISEPQLNFNVAIATQPFTVSAGTPLELLLRHDYDLERAPRPTSGTVEIRVDDGEWENAAAYLSSGSSVFSGLSNGWRNDSLVFNASLANRRVQLRLRASAPTTYRANNVHWAVARIELRGAAQAPFSRAVGDTQ</sequence>
<evidence type="ECO:0000256" key="4">
    <source>
        <dbReference type="ARBA" id="ARBA00022525"/>
    </source>
</evidence>
<evidence type="ECO:0000256" key="8">
    <source>
        <dbReference type="ARBA" id="ARBA00022833"/>
    </source>
</evidence>
<dbReference type="InterPro" id="IPR050371">
    <property type="entry name" value="Fungal_virulence_M36"/>
</dbReference>
<organism evidence="12 13">
    <name type="scientific">Tahibacter aquaticus</name>
    <dbReference type="NCBI Taxonomy" id="520092"/>
    <lineage>
        <taxon>Bacteria</taxon>
        <taxon>Pseudomonadati</taxon>
        <taxon>Pseudomonadota</taxon>
        <taxon>Gammaproteobacteria</taxon>
        <taxon>Lysobacterales</taxon>
        <taxon>Rhodanobacteraceae</taxon>
        <taxon>Tahibacter</taxon>
    </lineage>
</organism>
<keyword evidence="9" id="KW-0482">Metalloprotease</keyword>
<feature type="chain" id="PRO_5020691126" evidence="11">
    <location>
        <begin position="22"/>
        <end position="1021"/>
    </location>
</feature>
<dbReference type="InterPro" id="IPR001842">
    <property type="entry name" value="Peptidase_M36"/>
</dbReference>
<reference evidence="12 13" key="1">
    <citation type="submission" date="2019-03" db="EMBL/GenBank/DDBJ databases">
        <title>Genomic Encyclopedia of Type Strains, Phase IV (KMG-IV): sequencing the most valuable type-strain genomes for metagenomic binning, comparative biology and taxonomic classification.</title>
        <authorList>
            <person name="Goeker M."/>
        </authorList>
    </citation>
    <scope>NUCLEOTIDE SEQUENCE [LARGE SCALE GENOMIC DNA]</scope>
    <source>
        <strain evidence="12 13">DSM 21667</strain>
    </source>
</reference>
<dbReference type="EMBL" id="SNZH01000005">
    <property type="protein sequence ID" value="TDR45067.1"/>
    <property type="molecule type" value="Genomic_DNA"/>
</dbReference>
<keyword evidence="8" id="KW-0862">Zinc</keyword>
<feature type="signal peptide" evidence="11">
    <location>
        <begin position="1"/>
        <end position="21"/>
    </location>
</feature>
<accession>A0A4R6Z0L0</accession>